<dbReference type="Proteomes" id="UP000215335">
    <property type="component" value="Unassembled WGS sequence"/>
</dbReference>
<feature type="binding site" evidence="5">
    <location>
        <position position="333"/>
    </location>
    <ligand>
        <name>Mg(2+)</name>
        <dbReference type="ChEBI" id="CHEBI:18420"/>
        <note>catalytic</note>
    </ligand>
</feature>
<dbReference type="GO" id="GO:0003676">
    <property type="term" value="F:nucleic acid binding"/>
    <property type="evidence" value="ECO:0007669"/>
    <property type="project" value="InterPro"/>
</dbReference>
<dbReference type="AlphaFoldDB" id="A0A232F986"/>
<dbReference type="SUPFAM" id="SSF54060">
    <property type="entry name" value="His-Me finger endonucleases"/>
    <property type="match status" value="2"/>
</dbReference>
<comment type="caution">
    <text evidence="9">The sequence shown here is derived from an EMBL/GenBank/DDBJ whole genome shotgun (WGS) entry which is preliminary data.</text>
</comment>
<reference evidence="9 10" key="1">
    <citation type="journal article" date="2017" name="Curr. Biol.">
        <title>The Evolution of Venom by Co-option of Single-Copy Genes.</title>
        <authorList>
            <person name="Martinson E.O."/>
            <person name="Mrinalini"/>
            <person name="Kelkar Y.D."/>
            <person name="Chang C.H."/>
            <person name="Werren J.H."/>
        </authorList>
    </citation>
    <scope>NUCLEOTIDE SEQUENCE [LARGE SCALE GENOMIC DNA]</scope>
    <source>
        <strain evidence="9 10">Alberta</strain>
        <tissue evidence="9">Whole body</tissue>
    </source>
</reference>
<keyword evidence="6" id="KW-0732">Signal</keyword>
<feature type="active site" description="Proton acceptor" evidence="4">
    <location>
        <position position="303"/>
    </location>
</feature>
<dbReference type="GO" id="GO:0005634">
    <property type="term" value="C:nucleus"/>
    <property type="evidence" value="ECO:0007669"/>
    <property type="project" value="TreeGrafter"/>
</dbReference>
<feature type="domain" description="ENPP1-3/EXOG-like endonuclease/phosphodiesterase" evidence="7">
    <location>
        <begin position="614"/>
        <end position="836"/>
    </location>
</feature>
<comment type="similarity">
    <text evidence="1">Belongs to the DNA/RNA non-specific endonuclease family.</text>
</comment>
<dbReference type="InterPro" id="IPR020821">
    <property type="entry name" value="ENPP1-3/EXOG-like_nuc-like"/>
</dbReference>
<sequence length="882" mass="99794">MYSRVVCSSLLLLRIVSFAHAQCSVPTNVALHQRSPVFLGFDNFFKYPNAKSTKVLSFDWYEDRLLYCPGGILGMTITGQPDVSLNPVDSDPYLLPPVVRCLAGDKFILQTENGYEQKVTLDQFKCSEYPVAISYYHFEGNSPKQCSNVNGNIGVIVNLGFVIDAPAEKSLAVIQVCYEDARATTIWSHHILSPAATGRVVFKTSKNEPIRWDFKPGHVFEGLKMKNVYKACEEAEAFGRLLKGPVMEQLEFKDYYGNPITDERLLQPSQIEELNGELKVAVERYIYWNTTNHADNTMLVKGHLAPRADFFYLVEERSTFFFSNALPMWHTINGGHWVEMEKWLRELANKKECFLDVWTGGLRTMKIHGKLVNLGQRFTDRNMGPSASVIPVVPVPEILFKIVRCQALNEAIVFLTINDPLLELDGMDAEEPIHCIKDYQLCRQLKAHWYLPDNTRRGFTYCCEYHDFISHPLAQEISIPIEHMPEAKCTIDLNKDVTASSPLFLSIGSLEPIYPERSSPQLLTFNSGQKHLLYCPGGQITRFDHTTNSSTELSKCLDGKSFSSVPYHNLEYSFDQVACSKNPSPVTRSNSRHKCSSDGVLVEIGYQVKDSGFQRTIQVCHSRNLATTSWAHSTIRGAIGGSKVFRDAGAPTFSKGQFFENVVMNKVYPRNHQVATFANIFNQDKSLVERYLPSTGLSKNYLVRGHLVARADQLYYAEQYSTYSYLNVLPMWQSVNNGNWKSVESTVRRTASVIGDLEVYTGGLGILQLSGKEIYLSHDRHDSSKLLVPVPKLLFKLAYSPTLHQALVFVTVNNPYLTDSDIRSNDLRICRQEHQSCRSTQFDKTNEGFTYCCLHEDFVSSDAAKLLNLPLTLRNVAPLRLY</sequence>
<evidence type="ECO:0000259" key="7">
    <source>
        <dbReference type="SMART" id="SM00477"/>
    </source>
</evidence>
<gene>
    <name evidence="9" type="ORF">TSAR_016206</name>
</gene>
<evidence type="ECO:0000313" key="9">
    <source>
        <dbReference type="EMBL" id="OXU27162.1"/>
    </source>
</evidence>
<dbReference type="Gene3D" id="3.40.570.10">
    <property type="entry name" value="Extracellular Endonuclease, subunit A"/>
    <property type="match status" value="2"/>
</dbReference>
<evidence type="ECO:0000256" key="3">
    <source>
        <dbReference type="ARBA" id="ARBA00022759"/>
    </source>
</evidence>
<dbReference type="InterPro" id="IPR001604">
    <property type="entry name" value="Endo_G_ENPP1-like_dom"/>
</dbReference>
<protein>
    <recommendedName>
        <fullName evidence="11">DNA/RNA non-specific endonuclease domain-containing protein</fullName>
    </recommendedName>
</protein>
<dbReference type="SMART" id="SM00477">
    <property type="entry name" value="NUC"/>
    <property type="match status" value="1"/>
</dbReference>
<proteinExistence type="inferred from homology"/>
<accession>A0A232F986</accession>
<organism evidence="9 10">
    <name type="scientific">Trichomalopsis sarcophagae</name>
    <dbReference type="NCBI Taxonomy" id="543379"/>
    <lineage>
        <taxon>Eukaryota</taxon>
        <taxon>Metazoa</taxon>
        <taxon>Ecdysozoa</taxon>
        <taxon>Arthropoda</taxon>
        <taxon>Hexapoda</taxon>
        <taxon>Insecta</taxon>
        <taxon>Pterygota</taxon>
        <taxon>Neoptera</taxon>
        <taxon>Endopterygota</taxon>
        <taxon>Hymenoptera</taxon>
        <taxon>Apocrita</taxon>
        <taxon>Proctotrupomorpha</taxon>
        <taxon>Chalcidoidea</taxon>
        <taxon>Pteromalidae</taxon>
        <taxon>Pteromalinae</taxon>
        <taxon>Trichomalopsis</taxon>
    </lineage>
</organism>
<dbReference type="Pfam" id="PF01223">
    <property type="entry name" value="Endonuclease_NS"/>
    <property type="match status" value="2"/>
</dbReference>
<dbReference type="GO" id="GO:0006309">
    <property type="term" value="P:apoptotic DNA fragmentation"/>
    <property type="evidence" value="ECO:0007669"/>
    <property type="project" value="TreeGrafter"/>
</dbReference>
<dbReference type="PANTHER" id="PTHR13966:SF17">
    <property type="entry name" value="ENDONUCLEASE-RELATED"/>
    <property type="match status" value="1"/>
</dbReference>
<dbReference type="PANTHER" id="PTHR13966">
    <property type="entry name" value="ENDONUCLEASE RELATED"/>
    <property type="match status" value="1"/>
</dbReference>
<dbReference type="InterPro" id="IPR040255">
    <property type="entry name" value="Non-specific_endonuclease"/>
</dbReference>
<feature type="chain" id="PRO_5012556719" description="DNA/RNA non-specific endonuclease domain-containing protein" evidence="6">
    <location>
        <begin position="22"/>
        <end position="882"/>
    </location>
</feature>
<dbReference type="GO" id="GO:0000014">
    <property type="term" value="F:single-stranded DNA endodeoxyribonuclease activity"/>
    <property type="evidence" value="ECO:0007669"/>
    <property type="project" value="TreeGrafter"/>
</dbReference>
<dbReference type="InterPro" id="IPR044925">
    <property type="entry name" value="His-Me_finger_sf"/>
</dbReference>
<dbReference type="EMBL" id="NNAY01000655">
    <property type="protein sequence ID" value="OXU27162.1"/>
    <property type="molecule type" value="Genomic_DNA"/>
</dbReference>
<evidence type="ECO:0008006" key="11">
    <source>
        <dbReference type="Google" id="ProtNLM"/>
    </source>
</evidence>
<evidence type="ECO:0000256" key="1">
    <source>
        <dbReference type="ARBA" id="ARBA00010052"/>
    </source>
</evidence>
<keyword evidence="5" id="KW-0479">Metal-binding</keyword>
<evidence type="ECO:0000259" key="8">
    <source>
        <dbReference type="SMART" id="SM00892"/>
    </source>
</evidence>
<evidence type="ECO:0000313" key="10">
    <source>
        <dbReference type="Proteomes" id="UP000215335"/>
    </source>
</evidence>
<evidence type="ECO:0000256" key="5">
    <source>
        <dbReference type="PIRSR" id="PIRSR640255-2"/>
    </source>
</evidence>
<keyword evidence="10" id="KW-1185">Reference proteome</keyword>
<name>A0A232F986_9HYME</name>
<keyword evidence="3" id="KW-0378">Hydrolase</keyword>
<evidence type="ECO:0000256" key="4">
    <source>
        <dbReference type="PIRSR" id="PIRSR640255-1"/>
    </source>
</evidence>
<dbReference type="STRING" id="543379.A0A232F986"/>
<keyword evidence="2" id="KW-0540">Nuclease</keyword>
<dbReference type="OrthoDB" id="5960141at2759"/>
<dbReference type="GO" id="GO:0004521">
    <property type="term" value="F:RNA endonuclease activity"/>
    <property type="evidence" value="ECO:0007669"/>
    <property type="project" value="TreeGrafter"/>
</dbReference>
<feature type="domain" description="DNA/RNA non-specific endonuclease/pyrophosphatase/phosphodiesterase" evidence="8">
    <location>
        <begin position="613"/>
        <end position="858"/>
    </location>
</feature>
<dbReference type="InterPro" id="IPR044929">
    <property type="entry name" value="DNA/RNA_non-sp_Endonuclease_sf"/>
</dbReference>
<keyword evidence="3" id="KW-0255">Endonuclease</keyword>
<dbReference type="GO" id="GO:0046872">
    <property type="term" value="F:metal ion binding"/>
    <property type="evidence" value="ECO:0007669"/>
    <property type="project" value="UniProtKB-KW"/>
</dbReference>
<dbReference type="GO" id="GO:0005743">
    <property type="term" value="C:mitochondrial inner membrane"/>
    <property type="evidence" value="ECO:0007669"/>
    <property type="project" value="TreeGrafter"/>
</dbReference>
<feature type="signal peptide" evidence="6">
    <location>
        <begin position="1"/>
        <end position="21"/>
    </location>
</feature>
<evidence type="ECO:0000256" key="2">
    <source>
        <dbReference type="ARBA" id="ARBA00022722"/>
    </source>
</evidence>
<evidence type="ECO:0000256" key="6">
    <source>
        <dbReference type="SAM" id="SignalP"/>
    </source>
</evidence>
<feature type="domain" description="DNA/RNA non-specific endonuclease/pyrophosphatase/phosphodiesterase" evidence="8">
    <location>
        <begin position="170"/>
        <end position="468"/>
    </location>
</feature>
<dbReference type="SMART" id="SM00892">
    <property type="entry name" value="Endonuclease_NS"/>
    <property type="match status" value="2"/>
</dbReference>